<evidence type="ECO:0000313" key="2">
    <source>
        <dbReference type="EnsemblMetazoa" id="CJA20286.1"/>
    </source>
</evidence>
<dbReference type="AlphaFoldDB" id="A0A8R1I3D1"/>
<dbReference type="Proteomes" id="UP000005237">
    <property type="component" value="Unassembled WGS sequence"/>
</dbReference>
<keyword evidence="1" id="KW-1133">Transmembrane helix</keyword>
<accession>A0A8R1I3D1</accession>
<reference evidence="2" key="2">
    <citation type="submission" date="2022-06" db="UniProtKB">
        <authorList>
            <consortium name="EnsemblMetazoa"/>
        </authorList>
    </citation>
    <scope>IDENTIFICATION</scope>
    <source>
        <strain evidence="2">DF5081</strain>
    </source>
</reference>
<reference evidence="3" key="1">
    <citation type="submission" date="2010-08" db="EMBL/GenBank/DDBJ databases">
        <authorList>
            <consortium name="Caenorhabditis japonica Sequencing Consortium"/>
            <person name="Wilson R.K."/>
        </authorList>
    </citation>
    <scope>NUCLEOTIDE SEQUENCE [LARGE SCALE GENOMIC DNA]</scope>
    <source>
        <strain evidence="3">DF5081</strain>
    </source>
</reference>
<protein>
    <submittedName>
        <fullName evidence="2">Uncharacterized protein</fullName>
    </submittedName>
</protein>
<evidence type="ECO:0000313" key="3">
    <source>
        <dbReference type="Proteomes" id="UP000005237"/>
    </source>
</evidence>
<keyword evidence="1" id="KW-0812">Transmembrane</keyword>
<feature type="transmembrane region" description="Helical" evidence="1">
    <location>
        <begin position="122"/>
        <end position="142"/>
    </location>
</feature>
<name>A0A8R1I3D1_CAEJA</name>
<keyword evidence="1" id="KW-0472">Membrane</keyword>
<proteinExistence type="predicted"/>
<keyword evidence="3" id="KW-1185">Reference proteome</keyword>
<evidence type="ECO:0000256" key="1">
    <source>
        <dbReference type="SAM" id="Phobius"/>
    </source>
</evidence>
<feature type="transmembrane region" description="Helical" evidence="1">
    <location>
        <begin position="98"/>
        <end position="116"/>
    </location>
</feature>
<feature type="transmembrane region" description="Helical" evidence="1">
    <location>
        <begin position="154"/>
        <end position="176"/>
    </location>
</feature>
<sequence>MGKVKCSLTRSKVYRQNVLSRIDALSPPQSRRNLTALFDALSENHISHVEVSSSCADVTLTSQPSFLNNPIAICAKDDKCVKVDFDYSGIRTAFVYKAELFFCVLILICGFIELILYDCYVIFLVMLIISFSFLLLYLEFYFGSVYNCAPLLHLHTLSAAFLAFAFWLSCLIPIFFMDAVFIASRDVT</sequence>
<organism evidence="2 3">
    <name type="scientific">Caenorhabditis japonica</name>
    <dbReference type="NCBI Taxonomy" id="281687"/>
    <lineage>
        <taxon>Eukaryota</taxon>
        <taxon>Metazoa</taxon>
        <taxon>Ecdysozoa</taxon>
        <taxon>Nematoda</taxon>
        <taxon>Chromadorea</taxon>
        <taxon>Rhabditida</taxon>
        <taxon>Rhabditina</taxon>
        <taxon>Rhabditomorpha</taxon>
        <taxon>Rhabditoidea</taxon>
        <taxon>Rhabditidae</taxon>
        <taxon>Peloderinae</taxon>
        <taxon>Caenorhabditis</taxon>
    </lineage>
</organism>
<dbReference type="EnsemblMetazoa" id="CJA20286.1">
    <property type="protein sequence ID" value="CJA20286.1"/>
    <property type="gene ID" value="WBGene00175858"/>
</dbReference>